<sequence>MSNNKLNGIIFTELFSLLSSLLYLNLSNNLFSGSLPGEISKMSNIYKFDISRNKFSGEVPDAIGQCSDLEYISMQDNFFHGTVPAKLASLKDIQILDMSRNNFTGQIPKDLEALLSVQFVNLSFNNLEGKVPIGGIFENESLISLVGNPGLCGGIPELQLPSCPDESRKRRKPLPIRFISFIVALGIIFVALVSFCMVYCRRRTRNSSMILIENFSMIMISYRELHKATEGFSHENLIGSGTFGSVYKGILNSQEQRSFAIKVFDLQKNGASKSFVAECRALRNMRHRNLVRVVTCCSSQDYQGREFKSLIYEFMSNGDLDTLNVAIDVASALNYLHNEAETPFVHCDLKPSNVLLDENLITCVGDFGLARLLQEKTSNTSSSIGIRGSIGYATPEYGMGSQVSTLGDVYSYGVLLLELLTGKRPTDDLFKDGFNLHDYVKIALPQLWKIVDPLLLRREAENYQSEIVQEEEGEDKMNQHLLALFTIGLSCSSQVPGERMEIKDVVVGLCFEHRLHGALIYLFNKGPDDFKTPLEELLVVLQQCEGENASALR</sequence>
<dbReference type="SUPFAM" id="SSF56112">
    <property type="entry name" value="Protein kinase-like (PK-like)"/>
    <property type="match status" value="1"/>
</dbReference>
<dbReference type="PANTHER" id="PTHR27008">
    <property type="entry name" value="OS04G0122200 PROTEIN"/>
    <property type="match status" value="1"/>
</dbReference>
<dbReference type="RefSeq" id="XP_071914067.1">
    <property type="nucleotide sequence ID" value="XM_072057966.1"/>
</dbReference>
<protein>
    <submittedName>
        <fullName evidence="15">Receptor-like protein kinase At3g47110</fullName>
    </submittedName>
</protein>
<dbReference type="Pfam" id="PF00560">
    <property type="entry name" value="LRR_1"/>
    <property type="match status" value="3"/>
</dbReference>
<dbReference type="PROSITE" id="PS00107">
    <property type="entry name" value="PROTEIN_KINASE_ATP"/>
    <property type="match status" value="1"/>
</dbReference>
<dbReference type="PANTHER" id="PTHR27008:SF499">
    <property type="entry name" value="OS06G0581500 PROTEIN"/>
    <property type="match status" value="1"/>
</dbReference>
<evidence type="ECO:0000256" key="2">
    <source>
        <dbReference type="ARBA" id="ARBA00022614"/>
    </source>
</evidence>
<keyword evidence="7" id="KW-0418">Kinase</keyword>
<dbReference type="InterPro" id="IPR008271">
    <property type="entry name" value="Ser/Thr_kinase_AS"/>
</dbReference>
<dbReference type="Gene3D" id="3.30.200.20">
    <property type="entry name" value="Phosphorylase Kinase, domain 1"/>
    <property type="match status" value="1"/>
</dbReference>
<evidence type="ECO:0000256" key="12">
    <source>
        <dbReference type="SAM" id="Phobius"/>
    </source>
</evidence>
<keyword evidence="14" id="KW-1185">Reference proteome</keyword>
<feature type="binding site" evidence="11">
    <location>
        <position position="262"/>
    </location>
    <ligand>
        <name>ATP</name>
        <dbReference type="ChEBI" id="CHEBI:30616"/>
    </ligand>
</feature>
<evidence type="ECO:0000256" key="7">
    <source>
        <dbReference type="ARBA" id="ARBA00022777"/>
    </source>
</evidence>
<dbReference type="InterPro" id="IPR001611">
    <property type="entry name" value="Leu-rich_rpt"/>
</dbReference>
<dbReference type="Gene3D" id="3.80.10.10">
    <property type="entry name" value="Ribonuclease Inhibitor"/>
    <property type="match status" value="1"/>
</dbReference>
<dbReference type="PROSITE" id="PS50011">
    <property type="entry name" value="PROTEIN_KINASE_DOM"/>
    <property type="match status" value="1"/>
</dbReference>
<evidence type="ECO:0000256" key="10">
    <source>
        <dbReference type="ARBA" id="ARBA00023136"/>
    </source>
</evidence>
<feature type="domain" description="Protein kinase" evidence="13">
    <location>
        <begin position="232"/>
        <end position="487"/>
    </location>
</feature>
<keyword evidence="5" id="KW-0677">Repeat</keyword>
<dbReference type="Pfam" id="PF12816">
    <property type="entry name" value="TPR_Vps8"/>
    <property type="match status" value="1"/>
</dbReference>
<evidence type="ECO:0000256" key="4">
    <source>
        <dbReference type="ARBA" id="ARBA00022692"/>
    </source>
</evidence>
<evidence type="ECO:0000313" key="14">
    <source>
        <dbReference type="Proteomes" id="UP001652660"/>
    </source>
</evidence>
<dbReference type="InterPro" id="IPR017441">
    <property type="entry name" value="Protein_kinase_ATP_BS"/>
</dbReference>
<dbReference type="Gene3D" id="1.10.510.10">
    <property type="entry name" value="Transferase(Phosphotransferase) domain 1"/>
    <property type="match status" value="1"/>
</dbReference>
<keyword evidence="10 12" id="KW-0472">Membrane</keyword>
<comment type="subcellular location">
    <subcellularLocation>
        <location evidence="1">Membrane</location>
    </subcellularLocation>
</comment>
<evidence type="ECO:0000313" key="15">
    <source>
        <dbReference type="RefSeq" id="XP_071914067.1"/>
    </source>
</evidence>
<reference evidence="15" key="1">
    <citation type="submission" date="2025-08" db="UniProtKB">
        <authorList>
            <consortium name="RefSeq"/>
        </authorList>
    </citation>
    <scope>IDENTIFICATION</scope>
    <source>
        <tissue evidence="15">Leaves</tissue>
    </source>
</reference>
<evidence type="ECO:0000256" key="3">
    <source>
        <dbReference type="ARBA" id="ARBA00022679"/>
    </source>
</evidence>
<proteinExistence type="predicted"/>
<keyword evidence="6 11" id="KW-0547">Nucleotide-binding</keyword>
<dbReference type="PROSITE" id="PS00108">
    <property type="entry name" value="PROTEIN_KINASE_ST"/>
    <property type="match status" value="1"/>
</dbReference>
<dbReference type="InterPro" id="IPR032675">
    <property type="entry name" value="LRR_dom_sf"/>
</dbReference>
<keyword evidence="3" id="KW-0808">Transferase</keyword>
<evidence type="ECO:0000256" key="6">
    <source>
        <dbReference type="ARBA" id="ARBA00022741"/>
    </source>
</evidence>
<keyword evidence="8 11" id="KW-0067">ATP-binding</keyword>
<dbReference type="InterPro" id="IPR025941">
    <property type="entry name" value="Vps8_central_dom"/>
</dbReference>
<evidence type="ECO:0000256" key="1">
    <source>
        <dbReference type="ARBA" id="ARBA00004370"/>
    </source>
</evidence>
<evidence type="ECO:0000259" key="13">
    <source>
        <dbReference type="PROSITE" id="PS50011"/>
    </source>
</evidence>
<gene>
    <name evidence="15" type="primary">LOC113699814</name>
</gene>
<dbReference type="SMART" id="SM00220">
    <property type="entry name" value="S_TKc"/>
    <property type="match status" value="1"/>
</dbReference>
<dbReference type="InterPro" id="IPR051809">
    <property type="entry name" value="Plant_receptor-like_S/T_kinase"/>
</dbReference>
<dbReference type="GeneID" id="113699814"/>
<dbReference type="Proteomes" id="UP001652660">
    <property type="component" value="Chromosome 7c"/>
</dbReference>
<keyword evidence="9 12" id="KW-1133">Transmembrane helix</keyword>
<dbReference type="SUPFAM" id="SSF52058">
    <property type="entry name" value="L domain-like"/>
    <property type="match status" value="1"/>
</dbReference>
<evidence type="ECO:0000256" key="8">
    <source>
        <dbReference type="ARBA" id="ARBA00022840"/>
    </source>
</evidence>
<keyword evidence="2" id="KW-0433">Leucine-rich repeat</keyword>
<accession>A0ABM4V3G5</accession>
<feature type="transmembrane region" description="Helical" evidence="12">
    <location>
        <begin position="178"/>
        <end position="199"/>
    </location>
</feature>
<evidence type="ECO:0000256" key="5">
    <source>
        <dbReference type="ARBA" id="ARBA00022737"/>
    </source>
</evidence>
<evidence type="ECO:0000256" key="11">
    <source>
        <dbReference type="PROSITE-ProRule" id="PRU10141"/>
    </source>
</evidence>
<evidence type="ECO:0000256" key="9">
    <source>
        <dbReference type="ARBA" id="ARBA00022989"/>
    </source>
</evidence>
<dbReference type="InterPro" id="IPR011009">
    <property type="entry name" value="Kinase-like_dom_sf"/>
</dbReference>
<dbReference type="Pfam" id="PF00069">
    <property type="entry name" value="Pkinase"/>
    <property type="match status" value="1"/>
</dbReference>
<keyword evidence="4 12" id="KW-0812">Transmembrane</keyword>
<name>A0ABM4V3G5_COFAR</name>
<organism evidence="14 15">
    <name type="scientific">Coffea arabica</name>
    <name type="common">Arabian coffee</name>
    <dbReference type="NCBI Taxonomy" id="13443"/>
    <lineage>
        <taxon>Eukaryota</taxon>
        <taxon>Viridiplantae</taxon>
        <taxon>Streptophyta</taxon>
        <taxon>Embryophyta</taxon>
        <taxon>Tracheophyta</taxon>
        <taxon>Spermatophyta</taxon>
        <taxon>Magnoliopsida</taxon>
        <taxon>eudicotyledons</taxon>
        <taxon>Gunneridae</taxon>
        <taxon>Pentapetalae</taxon>
        <taxon>asterids</taxon>
        <taxon>lamiids</taxon>
        <taxon>Gentianales</taxon>
        <taxon>Rubiaceae</taxon>
        <taxon>Ixoroideae</taxon>
        <taxon>Gardenieae complex</taxon>
        <taxon>Bertiereae - Coffeeae clade</taxon>
        <taxon>Coffeeae</taxon>
        <taxon>Coffea</taxon>
    </lineage>
</organism>
<dbReference type="InterPro" id="IPR000719">
    <property type="entry name" value="Prot_kinase_dom"/>
</dbReference>